<feature type="chain" id="PRO_5016415598" description="DUF4340 domain-containing protein" evidence="1">
    <location>
        <begin position="29"/>
        <end position="250"/>
    </location>
</feature>
<dbReference type="Proteomes" id="UP000249377">
    <property type="component" value="Unassembled WGS sequence"/>
</dbReference>
<proteinExistence type="predicted"/>
<sequence length="250" mass="27353">MHMRKRTVVGLAAAVVLVAAAAAAIAIAHQRPVPELQAGEVEKIELYALNQQDIECSLSEEEAASFVQALNAAAITGPGTQDYQNYVGGGTKMYRLTQKSGEIVEICPGAPFLIVNGKGYGCDEASLQALEAYYADYHRRRRIPVFQDGEVEKVELYGMNGETIVHTLSDDDTAWFLQVFNAIDSSQPETAGYQSQATVRPMYRLTQKDGEIFEISTAFPYLAVNGIGYRCDSKALQPLSAYFVDYNSEG</sequence>
<accession>A0A328UBD1</accession>
<name>A0A328UBD1_9FIRM</name>
<evidence type="ECO:0000256" key="1">
    <source>
        <dbReference type="SAM" id="SignalP"/>
    </source>
</evidence>
<dbReference type="AlphaFoldDB" id="A0A328UBD1"/>
<evidence type="ECO:0000313" key="3">
    <source>
        <dbReference type="Proteomes" id="UP000249377"/>
    </source>
</evidence>
<organism evidence="2 3">
    <name type="scientific">Hydrogeniiclostridium mannosilyticum</name>
    <dbReference type="NCBI Taxonomy" id="2764322"/>
    <lineage>
        <taxon>Bacteria</taxon>
        <taxon>Bacillati</taxon>
        <taxon>Bacillota</taxon>
        <taxon>Clostridia</taxon>
        <taxon>Eubacteriales</taxon>
        <taxon>Acutalibacteraceae</taxon>
        <taxon>Hydrogeniiclostridium</taxon>
    </lineage>
</organism>
<gene>
    <name evidence="2" type="ORF">DPQ25_07785</name>
</gene>
<protein>
    <recommendedName>
        <fullName evidence="4">DUF4340 domain-containing protein</fullName>
    </recommendedName>
</protein>
<keyword evidence="1" id="KW-0732">Signal</keyword>
<feature type="signal peptide" evidence="1">
    <location>
        <begin position="1"/>
        <end position="28"/>
    </location>
</feature>
<keyword evidence="3" id="KW-1185">Reference proteome</keyword>
<evidence type="ECO:0000313" key="2">
    <source>
        <dbReference type="EMBL" id="RAQ28687.1"/>
    </source>
</evidence>
<evidence type="ECO:0008006" key="4">
    <source>
        <dbReference type="Google" id="ProtNLM"/>
    </source>
</evidence>
<dbReference type="EMBL" id="QLYR01000004">
    <property type="protein sequence ID" value="RAQ28687.1"/>
    <property type="molecule type" value="Genomic_DNA"/>
</dbReference>
<dbReference type="RefSeq" id="WP_112332609.1">
    <property type="nucleotide sequence ID" value="NZ_QLYR01000004.1"/>
</dbReference>
<reference evidence="2 3" key="1">
    <citation type="submission" date="2018-06" db="EMBL/GenBank/DDBJ databases">
        <title>Noncontiguous genome sequence of Ruminococcaceae bacterium ASD2818.</title>
        <authorList>
            <person name="Chaplin A.V."/>
            <person name="Sokolova S.R."/>
            <person name="Kochetkova T.O."/>
            <person name="Goltsov A.Y."/>
            <person name="Trofimov D.Y."/>
            <person name="Efimov B.A."/>
        </authorList>
    </citation>
    <scope>NUCLEOTIDE SEQUENCE [LARGE SCALE GENOMIC DNA]</scope>
    <source>
        <strain evidence="2 3">ASD2818</strain>
    </source>
</reference>
<comment type="caution">
    <text evidence="2">The sequence shown here is derived from an EMBL/GenBank/DDBJ whole genome shotgun (WGS) entry which is preliminary data.</text>
</comment>